<comment type="caution">
    <text evidence="2">The sequence shown here is derived from an EMBL/GenBank/DDBJ whole genome shotgun (WGS) entry which is preliminary data.</text>
</comment>
<name>A0A540X8V8_9BACT</name>
<evidence type="ECO:0000313" key="3">
    <source>
        <dbReference type="Proteomes" id="UP000315369"/>
    </source>
</evidence>
<dbReference type="NCBIfam" id="NF047593">
    <property type="entry name" value="IS66_ISAeme5_TnpA"/>
    <property type="match status" value="1"/>
</dbReference>
<protein>
    <submittedName>
        <fullName evidence="2">Uncharacterized protein</fullName>
    </submittedName>
</protein>
<dbReference type="AlphaFoldDB" id="A0A540X8V8"/>
<dbReference type="Proteomes" id="UP000315369">
    <property type="component" value="Unassembled WGS sequence"/>
</dbReference>
<organism evidence="2 3">
    <name type="scientific">Myxococcus llanfairpwllgwyngyllgogerychwyrndrobwllllantysiliogogogochensis</name>
    <dbReference type="NCBI Taxonomy" id="2590453"/>
    <lineage>
        <taxon>Bacteria</taxon>
        <taxon>Pseudomonadati</taxon>
        <taxon>Myxococcota</taxon>
        <taxon>Myxococcia</taxon>
        <taxon>Myxococcales</taxon>
        <taxon>Cystobacterineae</taxon>
        <taxon>Myxococcaceae</taxon>
        <taxon>Myxococcus</taxon>
    </lineage>
</organism>
<accession>A0A540X8V8</accession>
<gene>
    <name evidence="2" type="ORF">FJV41_04800</name>
</gene>
<evidence type="ECO:0000313" key="2">
    <source>
        <dbReference type="EMBL" id="TQF17114.1"/>
    </source>
</evidence>
<keyword evidence="3" id="KW-1185">Reference proteome</keyword>
<feature type="region of interest" description="Disordered" evidence="1">
    <location>
        <begin position="45"/>
        <end position="79"/>
    </location>
</feature>
<evidence type="ECO:0000256" key="1">
    <source>
        <dbReference type="SAM" id="MobiDB-lite"/>
    </source>
</evidence>
<dbReference type="EMBL" id="VIFM01000012">
    <property type="protein sequence ID" value="TQF17114.1"/>
    <property type="molecule type" value="Genomic_DNA"/>
</dbReference>
<sequence>MRRPNPDEWKQLVEEFEASGLTQKQFATRHEVSLSAFQYKLYKKPRSALGRRPESTKRPRRHDPRPEAKQPPHVAAVSPVLPLSVARVARATGKAISRVRKGRDEAHGGARPEGVVEVWRIAGKRPWIDRRRLA</sequence>
<feature type="region of interest" description="Disordered" evidence="1">
    <location>
        <begin position="92"/>
        <end position="113"/>
    </location>
</feature>
<reference evidence="2 3" key="1">
    <citation type="submission" date="2019-06" db="EMBL/GenBank/DDBJ databases">
        <authorList>
            <person name="Livingstone P."/>
            <person name="Whitworth D."/>
        </authorList>
    </citation>
    <scope>NUCLEOTIDE SEQUENCE [LARGE SCALE GENOMIC DNA]</scope>
    <source>
        <strain evidence="2 3">AM401</strain>
    </source>
</reference>
<proteinExistence type="predicted"/>